<evidence type="ECO:0000256" key="3">
    <source>
        <dbReference type="ARBA" id="ARBA00023082"/>
    </source>
</evidence>
<sequence length="201" mass="24254">MHIQTTNDRELWDSFKAGDDRAFSQIYETYADLLFSYGMRFTSNREIVRDTLQELFIKLYKNRKNLSTTDHIKFYLFCAFRHQLQNELAKVIPSVDITECETTFTLDQSALDQLIYDEKELNRQKKLNQLLNDLPVRQKMVIQYRFIEGLKYEEIAQLMDMNYQSVHNLLQRALNKIREEWQDDKSLLLTFFLIRRMQEGR</sequence>
<evidence type="ECO:0000313" key="7">
    <source>
        <dbReference type="EMBL" id="RGU58202.1"/>
    </source>
</evidence>
<dbReference type="Pfam" id="PF08281">
    <property type="entry name" value="Sigma70_r4_2"/>
    <property type="match status" value="1"/>
</dbReference>
<dbReference type="InterPro" id="IPR013249">
    <property type="entry name" value="RNA_pol_sigma70_r4_t2"/>
</dbReference>
<proteinExistence type="inferred from homology"/>
<dbReference type="Proteomes" id="UP000284243">
    <property type="component" value="Unassembled WGS sequence"/>
</dbReference>
<dbReference type="InterPro" id="IPR014284">
    <property type="entry name" value="RNA_pol_sigma-70_dom"/>
</dbReference>
<dbReference type="PANTHER" id="PTHR43133:SF46">
    <property type="entry name" value="RNA POLYMERASE SIGMA-70 FACTOR ECF SUBFAMILY"/>
    <property type="match status" value="1"/>
</dbReference>
<keyword evidence="2" id="KW-0805">Transcription regulation</keyword>
<comment type="similarity">
    <text evidence="1">Belongs to the sigma-70 factor family. ECF subfamily.</text>
</comment>
<evidence type="ECO:0000256" key="4">
    <source>
        <dbReference type="ARBA" id="ARBA00023163"/>
    </source>
</evidence>
<evidence type="ECO:0000256" key="2">
    <source>
        <dbReference type="ARBA" id="ARBA00023015"/>
    </source>
</evidence>
<evidence type="ECO:0000313" key="8">
    <source>
        <dbReference type="Proteomes" id="UP000284243"/>
    </source>
</evidence>
<dbReference type="GO" id="GO:0006352">
    <property type="term" value="P:DNA-templated transcription initiation"/>
    <property type="evidence" value="ECO:0007669"/>
    <property type="project" value="InterPro"/>
</dbReference>
<organism evidence="7 8">
    <name type="scientific">Odoribacter splanchnicus</name>
    <dbReference type="NCBI Taxonomy" id="28118"/>
    <lineage>
        <taxon>Bacteria</taxon>
        <taxon>Pseudomonadati</taxon>
        <taxon>Bacteroidota</taxon>
        <taxon>Bacteroidia</taxon>
        <taxon>Bacteroidales</taxon>
        <taxon>Odoribacteraceae</taxon>
        <taxon>Odoribacter</taxon>
    </lineage>
</organism>
<reference evidence="7 8" key="1">
    <citation type="submission" date="2018-08" db="EMBL/GenBank/DDBJ databases">
        <title>A genome reference for cultivated species of the human gut microbiota.</title>
        <authorList>
            <person name="Zou Y."/>
            <person name="Xue W."/>
            <person name="Luo G."/>
        </authorList>
    </citation>
    <scope>NUCLEOTIDE SEQUENCE [LARGE SCALE GENOMIC DNA]</scope>
    <source>
        <strain evidence="7 8">AF16-14</strain>
    </source>
</reference>
<dbReference type="InterPro" id="IPR007627">
    <property type="entry name" value="RNA_pol_sigma70_r2"/>
</dbReference>
<feature type="domain" description="RNA polymerase sigma factor 70 region 4 type 2" evidence="6">
    <location>
        <begin position="126"/>
        <end position="177"/>
    </location>
</feature>
<feature type="domain" description="RNA polymerase sigma-70 region 2" evidence="5">
    <location>
        <begin position="26"/>
        <end position="90"/>
    </location>
</feature>
<evidence type="ECO:0000256" key="1">
    <source>
        <dbReference type="ARBA" id="ARBA00010641"/>
    </source>
</evidence>
<name>A0A412TWN8_9BACT</name>
<dbReference type="Gene3D" id="1.10.10.10">
    <property type="entry name" value="Winged helix-like DNA-binding domain superfamily/Winged helix DNA-binding domain"/>
    <property type="match status" value="1"/>
</dbReference>
<dbReference type="Gene3D" id="1.10.1740.10">
    <property type="match status" value="1"/>
</dbReference>
<dbReference type="InterPro" id="IPR036388">
    <property type="entry name" value="WH-like_DNA-bd_sf"/>
</dbReference>
<dbReference type="EMBL" id="QRYC01000003">
    <property type="protein sequence ID" value="RGU58202.1"/>
    <property type="molecule type" value="Genomic_DNA"/>
</dbReference>
<dbReference type="SUPFAM" id="SSF88659">
    <property type="entry name" value="Sigma3 and sigma4 domains of RNA polymerase sigma factors"/>
    <property type="match status" value="1"/>
</dbReference>
<dbReference type="InterPro" id="IPR039425">
    <property type="entry name" value="RNA_pol_sigma-70-like"/>
</dbReference>
<protein>
    <submittedName>
        <fullName evidence="7">Sigma-70 family RNA polymerase sigma factor</fullName>
    </submittedName>
</protein>
<accession>A0A412TWN8</accession>
<dbReference type="InterPro" id="IPR013324">
    <property type="entry name" value="RNA_pol_sigma_r3/r4-like"/>
</dbReference>
<dbReference type="NCBIfam" id="TIGR02937">
    <property type="entry name" value="sigma70-ECF"/>
    <property type="match status" value="1"/>
</dbReference>
<comment type="caution">
    <text evidence="7">The sequence shown here is derived from an EMBL/GenBank/DDBJ whole genome shotgun (WGS) entry which is preliminary data.</text>
</comment>
<dbReference type="InterPro" id="IPR013325">
    <property type="entry name" value="RNA_pol_sigma_r2"/>
</dbReference>
<evidence type="ECO:0000259" key="6">
    <source>
        <dbReference type="Pfam" id="PF08281"/>
    </source>
</evidence>
<dbReference type="Pfam" id="PF04542">
    <property type="entry name" value="Sigma70_r2"/>
    <property type="match status" value="1"/>
</dbReference>
<dbReference type="SUPFAM" id="SSF88946">
    <property type="entry name" value="Sigma2 domain of RNA polymerase sigma factors"/>
    <property type="match status" value="1"/>
</dbReference>
<gene>
    <name evidence="7" type="ORF">DWW57_03885</name>
</gene>
<keyword evidence="3" id="KW-0731">Sigma factor</keyword>
<dbReference type="GO" id="GO:0003677">
    <property type="term" value="F:DNA binding"/>
    <property type="evidence" value="ECO:0007669"/>
    <property type="project" value="InterPro"/>
</dbReference>
<evidence type="ECO:0000259" key="5">
    <source>
        <dbReference type="Pfam" id="PF04542"/>
    </source>
</evidence>
<dbReference type="AlphaFoldDB" id="A0A412TWN8"/>
<dbReference type="CDD" id="cd06171">
    <property type="entry name" value="Sigma70_r4"/>
    <property type="match status" value="1"/>
</dbReference>
<dbReference type="PANTHER" id="PTHR43133">
    <property type="entry name" value="RNA POLYMERASE ECF-TYPE SIGMA FACTO"/>
    <property type="match status" value="1"/>
</dbReference>
<dbReference type="RefSeq" id="WP_087383999.1">
    <property type="nucleotide sequence ID" value="NZ_CABJFF010000003.1"/>
</dbReference>
<keyword evidence="4" id="KW-0804">Transcription</keyword>
<dbReference type="GO" id="GO:0016987">
    <property type="term" value="F:sigma factor activity"/>
    <property type="evidence" value="ECO:0007669"/>
    <property type="project" value="UniProtKB-KW"/>
</dbReference>